<protein>
    <submittedName>
        <fullName evidence="1">Uncharacterized protein</fullName>
    </submittedName>
</protein>
<evidence type="ECO:0000313" key="2">
    <source>
        <dbReference type="Proteomes" id="UP000053766"/>
    </source>
</evidence>
<dbReference type="AlphaFoldDB" id="A0A0D8X9D5"/>
<dbReference type="EMBL" id="KN717274">
    <property type="protein sequence ID" value="KJH40382.1"/>
    <property type="molecule type" value="Genomic_DNA"/>
</dbReference>
<keyword evidence="2" id="KW-1185">Reference proteome</keyword>
<dbReference type="OrthoDB" id="5796941at2759"/>
<sequence>MISILLSALRCSGYLRDPHAIWKEINRLSSEGKWDSINNMPRMFLFGSAKRETYAAYNAIAGVMLYEFIIPEEKRLHYKYRNKHEDSHASH</sequence>
<evidence type="ECO:0000313" key="1">
    <source>
        <dbReference type="EMBL" id="KJH40382.1"/>
    </source>
</evidence>
<proteinExistence type="predicted"/>
<accession>A0A0D8X9D5</accession>
<reference evidence="1 2" key="1">
    <citation type="submission" date="2013-11" db="EMBL/GenBank/DDBJ databases">
        <title>Draft genome of the bovine lungworm Dictyocaulus viviparus.</title>
        <authorList>
            <person name="Mitreva M."/>
        </authorList>
    </citation>
    <scope>NUCLEOTIDE SEQUENCE [LARGE SCALE GENOMIC DNA]</scope>
    <source>
        <strain evidence="1 2">HannoverDv2000</strain>
    </source>
</reference>
<gene>
    <name evidence="1" type="ORF">DICVIV_13667</name>
</gene>
<dbReference type="STRING" id="29172.A0A0D8X9D5"/>
<reference evidence="2" key="2">
    <citation type="journal article" date="2016" name="Sci. Rep.">
        <title>Dictyocaulus viviparus genome, variome and transcriptome elucidate lungworm biology and support future intervention.</title>
        <authorList>
            <person name="McNulty S.N."/>
            <person name="Strube C."/>
            <person name="Rosa B.A."/>
            <person name="Martin J.C."/>
            <person name="Tyagi R."/>
            <person name="Choi Y.J."/>
            <person name="Wang Q."/>
            <person name="Hallsworth Pepin K."/>
            <person name="Zhang X."/>
            <person name="Ozersky P."/>
            <person name="Wilson R.K."/>
            <person name="Sternberg P.W."/>
            <person name="Gasser R.B."/>
            <person name="Mitreva M."/>
        </authorList>
    </citation>
    <scope>NUCLEOTIDE SEQUENCE [LARGE SCALE GENOMIC DNA]</scope>
    <source>
        <strain evidence="2">HannoverDv2000</strain>
    </source>
</reference>
<name>A0A0D8X9D5_DICVI</name>
<organism evidence="1 2">
    <name type="scientific">Dictyocaulus viviparus</name>
    <name type="common">Bovine lungworm</name>
    <dbReference type="NCBI Taxonomy" id="29172"/>
    <lineage>
        <taxon>Eukaryota</taxon>
        <taxon>Metazoa</taxon>
        <taxon>Ecdysozoa</taxon>
        <taxon>Nematoda</taxon>
        <taxon>Chromadorea</taxon>
        <taxon>Rhabditida</taxon>
        <taxon>Rhabditina</taxon>
        <taxon>Rhabditomorpha</taxon>
        <taxon>Strongyloidea</taxon>
        <taxon>Metastrongylidae</taxon>
        <taxon>Dictyocaulus</taxon>
    </lineage>
</organism>
<dbReference type="Proteomes" id="UP000053766">
    <property type="component" value="Unassembled WGS sequence"/>
</dbReference>